<dbReference type="EMBL" id="PGGC01000013">
    <property type="protein sequence ID" value="PJG60415.1"/>
    <property type="molecule type" value="Genomic_DNA"/>
</dbReference>
<gene>
    <name evidence="3" type="ORF">CUC53_01875</name>
</gene>
<keyword evidence="1" id="KW-0560">Oxidoreductase</keyword>
<dbReference type="GO" id="GO:0009055">
    <property type="term" value="F:electron transfer activity"/>
    <property type="evidence" value="ECO:0007669"/>
    <property type="project" value="TreeGrafter"/>
</dbReference>
<dbReference type="InterPro" id="IPR029039">
    <property type="entry name" value="Flavoprotein-like_sf"/>
</dbReference>
<name>A0A2H9U8R9_9GAMM</name>
<dbReference type="RefSeq" id="WP_100292593.1">
    <property type="nucleotide sequence ID" value="NZ_PGGC01000013.1"/>
</dbReference>
<dbReference type="InterPro" id="IPR003680">
    <property type="entry name" value="Flavodoxin_fold"/>
</dbReference>
<dbReference type="Pfam" id="PF02525">
    <property type="entry name" value="Flavodoxin_2"/>
    <property type="match status" value="1"/>
</dbReference>
<dbReference type="SUPFAM" id="SSF52218">
    <property type="entry name" value="Flavoproteins"/>
    <property type="match status" value="1"/>
</dbReference>
<accession>A0A2H9U8R9</accession>
<proteinExistence type="predicted"/>
<comment type="caution">
    <text evidence="3">The sequence shown here is derived from an EMBL/GenBank/DDBJ whole genome shotgun (WGS) entry which is preliminary data.</text>
</comment>
<dbReference type="GO" id="GO:0003955">
    <property type="term" value="F:NAD(P)H dehydrogenase (quinone) activity"/>
    <property type="evidence" value="ECO:0007669"/>
    <property type="project" value="TreeGrafter"/>
</dbReference>
<feature type="domain" description="Flavodoxin-like fold" evidence="2">
    <location>
        <begin position="2"/>
        <end position="171"/>
    </location>
</feature>
<dbReference type="Gene3D" id="3.40.50.360">
    <property type="match status" value="1"/>
</dbReference>
<evidence type="ECO:0000313" key="3">
    <source>
        <dbReference type="EMBL" id="PJG60415.1"/>
    </source>
</evidence>
<dbReference type="PANTHER" id="PTHR47307">
    <property type="entry name" value="GLUTATHIONE-REGULATED POTASSIUM-EFFLUX SYSTEM ANCILLARY PROTEIN KEFG"/>
    <property type="match status" value="1"/>
</dbReference>
<dbReference type="InterPro" id="IPR046980">
    <property type="entry name" value="KefG/KefF"/>
</dbReference>
<protein>
    <submittedName>
        <fullName evidence="3">NAD(P)H oxidoreductase</fullName>
    </submittedName>
</protein>
<dbReference type="GO" id="GO:0010181">
    <property type="term" value="F:FMN binding"/>
    <property type="evidence" value="ECO:0007669"/>
    <property type="project" value="TreeGrafter"/>
</dbReference>
<dbReference type="OrthoDB" id="9798454at2"/>
<dbReference type="PANTHER" id="PTHR47307:SF1">
    <property type="entry name" value="GLUTATHIONE-REGULATED POTASSIUM-EFFLUX SYSTEM ANCILLARY PROTEIN KEFG"/>
    <property type="match status" value="1"/>
</dbReference>
<dbReference type="AlphaFoldDB" id="A0A2H9U8R9"/>
<organism evidence="3 4">
    <name type="scientific">Aeromonas cavernicola</name>
    <dbReference type="NCBI Taxonomy" id="1006623"/>
    <lineage>
        <taxon>Bacteria</taxon>
        <taxon>Pseudomonadati</taxon>
        <taxon>Pseudomonadota</taxon>
        <taxon>Gammaproteobacteria</taxon>
        <taxon>Aeromonadales</taxon>
        <taxon>Aeromonadaceae</taxon>
        <taxon>Aeromonas</taxon>
    </lineage>
</organism>
<keyword evidence="4" id="KW-1185">Reference proteome</keyword>
<evidence type="ECO:0000259" key="2">
    <source>
        <dbReference type="Pfam" id="PF02525"/>
    </source>
</evidence>
<reference evidence="3 4" key="1">
    <citation type="submission" date="2017-11" db="EMBL/GenBank/DDBJ databases">
        <title>Draft genome sequence of environmental isolate Aeromonas cavernicola sp. nov. MDC 2508.</title>
        <authorList>
            <person name="Colston S.M."/>
            <person name="Navarro A."/>
            <person name="Martinez-Murcia A.J."/>
            <person name="Graf J."/>
        </authorList>
    </citation>
    <scope>NUCLEOTIDE SEQUENCE [LARGE SCALE GENOMIC DNA]</scope>
    <source>
        <strain evidence="3 4">MDC 2508</strain>
    </source>
</reference>
<evidence type="ECO:0000256" key="1">
    <source>
        <dbReference type="ARBA" id="ARBA00023002"/>
    </source>
</evidence>
<sequence>MKRILIIFSHPALQSARANKQLLQAIEGLEGVKVHDLYQHYPDMFIDVAREQALLSEHDIIVFQHPLYWYSCPAIMKEWMDLVLEYGYAYGPSANALKGKQWLSAITTGGAPESYCREGYNSRPLLDFLLPFQQTAQLCGMTWLPPFVLHSFHKIKDQEALRRCGQDYRQLLCALRDEQFPPEQLAEHLYLRDLLEVRS</sequence>
<evidence type="ECO:0000313" key="4">
    <source>
        <dbReference type="Proteomes" id="UP000235861"/>
    </source>
</evidence>
<dbReference type="Proteomes" id="UP000235861">
    <property type="component" value="Unassembled WGS sequence"/>
</dbReference>